<organism evidence="1">
    <name type="scientific">Ostreococcus mediterraneus</name>
    <dbReference type="NCBI Taxonomy" id="1486918"/>
    <lineage>
        <taxon>Eukaryota</taxon>
        <taxon>Viridiplantae</taxon>
        <taxon>Chlorophyta</taxon>
        <taxon>Mamiellophyceae</taxon>
        <taxon>Mamiellales</taxon>
        <taxon>Bathycoccaceae</taxon>
        <taxon>Ostreococcus</taxon>
    </lineage>
</organism>
<accession>A0A7S2QWX2</accession>
<proteinExistence type="predicted"/>
<gene>
    <name evidence="1" type="ORF">OMED0932_LOCUS76</name>
</gene>
<name>A0A7S2QWX2_9CHLO</name>
<sequence>MIEALTRERDDALTSLANAVRIGDRGDDDDDDESKRTSLAFSASDVDAAELESVRQRCEVAERVLNDLREEGLCLADEAAKASVRHEEFLRVLSVVDEAKKDLAAAHELVGNRRRNKLKSSPTATKRAIEN</sequence>
<evidence type="ECO:0000313" key="1">
    <source>
        <dbReference type="EMBL" id="CAD9654313.1"/>
    </source>
</evidence>
<reference evidence="1" key="1">
    <citation type="submission" date="2021-01" db="EMBL/GenBank/DDBJ databases">
        <authorList>
            <person name="Corre E."/>
            <person name="Pelletier E."/>
            <person name="Niang G."/>
            <person name="Scheremetjew M."/>
            <person name="Finn R."/>
            <person name="Kale V."/>
            <person name="Holt S."/>
            <person name="Cochrane G."/>
            <person name="Meng A."/>
            <person name="Brown T."/>
            <person name="Cohen L."/>
        </authorList>
    </citation>
    <scope>NUCLEOTIDE SEQUENCE</scope>
    <source>
        <strain evidence="1">Clade-D-RCC2596</strain>
    </source>
</reference>
<protein>
    <submittedName>
        <fullName evidence="1">Uncharacterized protein</fullName>
    </submittedName>
</protein>
<dbReference type="EMBL" id="HBHH01000170">
    <property type="protein sequence ID" value="CAD9654313.1"/>
    <property type="molecule type" value="Transcribed_RNA"/>
</dbReference>
<dbReference type="AlphaFoldDB" id="A0A7S2QWX2"/>